<dbReference type="Pfam" id="PF12456">
    <property type="entry name" value="hSac2"/>
    <property type="match status" value="1"/>
</dbReference>
<dbReference type="InterPro" id="IPR022158">
    <property type="entry name" value="Inositol_phosphatase"/>
</dbReference>
<evidence type="ECO:0000256" key="1">
    <source>
        <dbReference type="ARBA" id="ARBA00009163"/>
    </source>
</evidence>
<dbReference type="OrthoDB" id="10012704at2759"/>
<feature type="compositionally biased region" description="Low complexity" evidence="2">
    <location>
        <begin position="86"/>
        <end position="97"/>
    </location>
</feature>
<keyword evidence="5" id="KW-1185">Reference proteome</keyword>
<evidence type="ECO:0000259" key="3">
    <source>
        <dbReference type="PROSITE" id="PS51791"/>
    </source>
</evidence>
<dbReference type="PANTHER" id="PTHR31108">
    <property type="entry name" value="TUMOR PROTEIN P63-REGULATED GENE 1-LIKE PROTEIN"/>
    <property type="match status" value="1"/>
</dbReference>
<proteinExistence type="inferred from homology"/>
<accession>A0A9N9TYZ0</accession>
<feature type="compositionally biased region" description="Polar residues" evidence="2">
    <location>
        <begin position="46"/>
        <end position="56"/>
    </location>
</feature>
<dbReference type="PANTHER" id="PTHR31108:SF1">
    <property type="entry name" value="HSAC2 DOMAIN-CONTAINING PROTEIN"/>
    <property type="match status" value="1"/>
</dbReference>
<evidence type="ECO:0000313" key="4">
    <source>
        <dbReference type="EMBL" id="CAG9863390.1"/>
    </source>
</evidence>
<dbReference type="InterPro" id="IPR034753">
    <property type="entry name" value="hSac2"/>
</dbReference>
<feature type="domain" description="HSac2" evidence="3">
    <location>
        <begin position="118"/>
        <end position="267"/>
    </location>
</feature>
<dbReference type="EMBL" id="OU900099">
    <property type="protein sequence ID" value="CAG9863390.1"/>
    <property type="molecule type" value="Genomic_DNA"/>
</dbReference>
<gene>
    <name evidence="4" type="ORF">PHYEVI_LOCUS9681</name>
</gene>
<dbReference type="GO" id="GO:0005737">
    <property type="term" value="C:cytoplasm"/>
    <property type="evidence" value="ECO:0007669"/>
    <property type="project" value="TreeGrafter"/>
</dbReference>
<name>A0A9N9TYZ0_PHYSR</name>
<dbReference type="Proteomes" id="UP001153712">
    <property type="component" value="Chromosome 6"/>
</dbReference>
<dbReference type="AlphaFoldDB" id="A0A9N9TYZ0"/>
<dbReference type="PROSITE" id="PS51791">
    <property type="entry name" value="HSAC2"/>
    <property type="match status" value="1"/>
</dbReference>
<evidence type="ECO:0000256" key="2">
    <source>
        <dbReference type="SAM" id="MobiDB-lite"/>
    </source>
</evidence>
<dbReference type="InterPro" id="IPR040242">
    <property type="entry name" value="TPRG1-like"/>
</dbReference>
<feature type="region of interest" description="Disordered" evidence="2">
    <location>
        <begin position="79"/>
        <end position="106"/>
    </location>
</feature>
<sequence>MIQVAELEEDFTEEFKGGTLRINPNAKTDTPKSASPAFDRSEKNPEGNNQSNSCHWRNTFMAPLSSIPNKITETIWSSKGGKEEPATAQTAPPAAAASNEKSLQPAVSVREDPNNFFTFRDGVVERAVRECTAHLLDESEGPVYASFLLTLINHWDTDKERLIMLTAKNLILVKYDFIALRRLGCRKFQYSDIEGIVIGNLVYPNGSLIPKMNGFADGISSLLENCLFKRMPKNDNQADIENLNQNRDRNMKGIRLLLKQDKPDSFVSKWNPFNNEVPFLTFTFHPLYFHKDCTDERIRNVYSLDLFVEHVCLSVQKWKENSVILQHNILLENYVGVGSVIHNRNSLGFFKVRGKFSF</sequence>
<reference evidence="4" key="1">
    <citation type="submission" date="2022-01" db="EMBL/GenBank/DDBJ databases">
        <authorList>
            <person name="King R."/>
        </authorList>
    </citation>
    <scope>NUCLEOTIDE SEQUENCE</scope>
</reference>
<protein>
    <recommendedName>
        <fullName evidence="3">HSac2 domain-containing protein</fullName>
    </recommendedName>
</protein>
<comment type="similarity">
    <text evidence="1">Belongs to the TPRG1 family.</text>
</comment>
<evidence type="ECO:0000313" key="5">
    <source>
        <dbReference type="Proteomes" id="UP001153712"/>
    </source>
</evidence>
<feature type="region of interest" description="Disordered" evidence="2">
    <location>
        <begin position="15"/>
        <end position="56"/>
    </location>
</feature>
<organism evidence="4 5">
    <name type="scientific">Phyllotreta striolata</name>
    <name type="common">Striped flea beetle</name>
    <name type="synonym">Crioceris striolata</name>
    <dbReference type="NCBI Taxonomy" id="444603"/>
    <lineage>
        <taxon>Eukaryota</taxon>
        <taxon>Metazoa</taxon>
        <taxon>Ecdysozoa</taxon>
        <taxon>Arthropoda</taxon>
        <taxon>Hexapoda</taxon>
        <taxon>Insecta</taxon>
        <taxon>Pterygota</taxon>
        <taxon>Neoptera</taxon>
        <taxon>Endopterygota</taxon>
        <taxon>Coleoptera</taxon>
        <taxon>Polyphaga</taxon>
        <taxon>Cucujiformia</taxon>
        <taxon>Chrysomeloidea</taxon>
        <taxon>Chrysomelidae</taxon>
        <taxon>Galerucinae</taxon>
        <taxon>Alticini</taxon>
        <taxon>Phyllotreta</taxon>
    </lineage>
</organism>